<keyword evidence="6 12" id="KW-0547">Nucleotide-binding</keyword>
<accession>A0A1D9QC99</accession>
<feature type="binding site" evidence="12">
    <location>
        <position position="270"/>
    </location>
    <ligand>
        <name>K(+)</name>
        <dbReference type="ChEBI" id="CHEBI:29103"/>
    </ligand>
</feature>
<evidence type="ECO:0000256" key="3">
    <source>
        <dbReference type="ARBA" id="ARBA00016943"/>
    </source>
</evidence>
<dbReference type="GO" id="GO:0005634">
    <property type="term" value="C:nucleus"/>
    <property type="evidence" value="ECO:0007669"/>
    <property type="project" value="UniProtKB-SubCell"/>
</dbReference>
<feature type="binding site" evidence="12">
    <location>
        <position position="201"/>
    </location>
    <ligand>
        <name>ATP</name>
        <dbReference type="ChEBI" id="CHEBI:30616"/>
    </ligand>
</feature>
<feature type="binding site" evidence="12">
    <location>
        <begin position="13"/>
        <end position="15"/>
    </location>
    <ligand>
        <name>substrate</name>
    </ligand>
</feature>
<evidence type="ECO:0000256" key="9">
    <source>
        <dbReference type="ARBA" id="ARBA00022842"/>
    </source>
</evidence>
<feature type="domain" description="Carbohydrate kinase PfkB" evidence="13">
    <location>
        <begin position="5"/>
        <end position="321"/>
    </location>
</feature>
<dbReference type="InterPro" id="IPR011611">
    <property type="entry name" value="PfkB_dom"/>
</dbReference>
<dbReference type="GO" id="GO:0005737">
    <property type="term" value="C:cytoplasm"/>
    <property type="evidence" value="ECO:0007669"/>
    <property type="project" value="UniProtKB-SubCell"/>
</dbReference>
<keyword evidence="8 12" id="KW-0067">ATP-binding</keyword>
<feature type="binding site" evidence="12">
    <location>
        <position position="157"/>
    </location>
    <ligand>
        <name>substrate</name>
    </ligand>
</feature>
<comment type="subcellular location">
    <subcellularLocation>
        <location evidence="12">Cytoplasm</location>
    </subcellularLocation>
    <subcellularLocation>
        <location evidence="12">Nucleus</location>
    </subcellularLocation>
</comment>
<protein>
    <recommendedName>
        <fullName evidence="3 12">Ribokinase</fullName>
        <shortName evidence="12">RK</shortName>
        <ecNumber evidence="2 12">2.7.1.15</ecNumber>
    </recommendedName>
</protein>
<evidence type="ECO:0000256" key="5">
    <source>
        <dbReference type="ARBA" id="ARBA00022723"/>
    </source>
</evidence>
<comment type="similarity">
    <text evidence="12">Belongs to the carbohydrate kinase PfkB family. Ribokinase subfamily.</text>
</comment>
<dbReference type="GO" id="GO:0005524">
    <property type="term" value="F:ATP binding"/>
    <property type="evidence" value="ECO:0007669"/>
    <property type="project" value="UniProtKB-UniRule"/>
</dbReference>
<dbReference type="SUPFAM" id="SSF53613">
    <property type="entry name" value="Ribokinase-like"/>
    <property type="match status" value="1"/>
</dbReference>
<dbReference type="OrthoDB" id="415590at2759"/>
<feature type="active site" description="Proton acceptor" evidence="12">
    <location>
        <position position="274"/>
    </location>
</feature>
<gene>
    <name evidence="14" type="ORF">sscle_09g073400</name>
</gene>
<comment type="activity regulation">
    <text evidence="12">Activated by a monovalent cation that binds near, but not in, the active site. The most likely occupant of the site in vivo is potassium. Ion binding induces a conformational change that may alter substrate affinity.</text>
</comment>
<feature type="binding site" evidence="12">
    <location>
        <position position="274"/>
    </location>
    <ligand>
        <name>substrate</name>
    </ligand>
</feature>
<dbReference type="EC" id="2.7.1.15" evidence="2 12"/>
<dbReference type="GO" id="GO:0019303">
    <property type="term" value="P:D-ribose catabolic process"/>
    <property type="evidence" value="ECO:0007669"/>
    <property type="project" value="UniProtKB-UniRule"/>
</dbReference>
<feature type="binding site" evidence="12">
    <location>
        <position position="309"/>
    </location>
    <ligand>
        <name>K(+)</name>
        <dbReference type="ChEBI" id="CHEBI:29103"/>
    </ligand>
</feature>
<dbReference type="Pfam" id="PF00294">
    <property type="entry name" value="PfkB"/>
    <property type="match status" value="1"/>
</dbReference>
<keyword evidence="12" id="KW-0539">Nucleus</keyword>
<comment type="catalytic activity">
    <reaction evidence="12">
        <text>D-ribose + ATP = D-ribose 5-phosphate + ADP + H(+)</text>
        <dbReference type="Rhea" id="RHEA:13697"/>
        <dbReference type="ChEBI" id="CHEBI:15378"/>
        <dbReference type="ChEBI" id="CHEBI:30616"/>
        <dbReference type="ChEBI" id="CHEBI:47013"/>
        <dbReference type="ChEBI" id="CHEBI:78346"/>
        <dbReference type="ChEBI" id="CHEBI:456216"/>
        <dbReference type="EC" id="2.7.1.15"/>
    </reaction>
</comment>
<feature type="binding site" evidence="12">
    <location>
        <position position="268"/>
    </location>
    <ligand>
        <name>K(+)</name>
        <dbReference type="ChEBI" id="CHEBI:29103"/>
    </ligand>
</feature>
<sequence>MPPKTITVIGSLNIDLVTLTPRVPAGGETLTATSFSTGPGGKGANQAVACARLSRPNPASTPSFDSDVLLKMIGAVGDDEFGPSLISSLKSSLIDTTSVQTIPHQSTGVAVILVESDSGENRILLSPGANHSLTPQTFTHTTSLGTPHPDLLILQLEIPLPSILQILTTATKNHIPVLLNPAPAQKLPPSAYPSITHLILNETEAAILTSRPISSVASPTFDWRTVTSEFLSLGCKTVIITLGAKGAIFATGNTYEHIPAEKNVKVVDTTAAGDTFVGAYAVELVRNGDADVDALVAAVAKACKAAARTVEKEGAQSAIPWADEVERSIL</sequence>
<evidence type="ECO:0000256" key="2">
    <source>
        <dbReference type="ARBA" id="ARBA00012035"/>
    </source>
</evidence>
<comment type="subunit">
    <text evidence="12">Homodimer.</text>
</comment>
<dbReference type="HAMAP" id="MF_01987">
    <property type="entry name" value="Ribokinase"/>
    <property type="match status" value="1"/>
</dbReference>
<dbReference type="VEuPathDB" id="FungiDB:sscle_09g073400"/>
<comment type="cofactor">
    <cofactor evidence="12">
        <name>Mg(2+)</name>
        <dbReference type="ChEBI" id="CHEBI:18420"/>
    </cofactor>
    <text evidence="12">Requires a divalent cation, most likely magnesium in vivo, as an electrophilic catalyst to aid phosphoryl group transfer. It is the chelate of the metal and the nucleotide that is the actual substrate.</text>
</comment>
<feature type="binding site" evidence="12">
    <location>
        <position position="312"/>
    </location>
    <ligand>
        <name>K(+)</name>
        <dbReference type="ChEBI" id="CHEBI:29103"/>
    </ligand>
</feature>
<proteinExistence type="inferred from homology"/>
<dbReference type="EMBL" id="CP017822">
    <property type="protein sequence ID" value="APA12570.1"/>
    <property type="molecule type" value="Genomic_DNA"/>
</dbReference>
<keyword evidence="9 12" id="KW-0460">Magnesium</keyword>
<feature type="binding site" evidence="12">
    <location>
        <begin position="41"/>
        <end position="45"/>
    </location>
    <ligand>
        <name>substrate</name>
    </ligand>
</feature>
<feature type="binding site" evidence="12">
    <location>
        <begin position="241"/>
        <end position="246"/>
    </location>
    <ligand>
        <name>ATP</name>
        <dbReference type="ChEBI" id="CHEBI:30616"/>
    </ligand>
</feature>
<keyword evidence="12" id="KW-0963">Cytoplasm</keyword>
<comment type="caution">
    <text evidence="12">Lacks conserved residue(s) required for the propagation of feature annotation.</text>
</comment>
<evidence type="ECO:0000256" key="8">
    <source>
        <dbReference type="ARBA" id="ARBA00022840"/>
    </source>
</evidence>
<evidence type="ECO:0000256" key="10">
    <source>
        <dbReference type="ARBA" id="ARBA00022958"/>
    </source>
</evidence>
<feature type="binding site" evidence="12">
    <location>
        <position position="314"/>
    </location>
    <ligand>
        <name>K(+)</name>
        <dbReference type="ChEBI" id="CHEBI:29103"/>
    </ligand>
</feature>
<dbReference type="PROSITE" id="PS00584">
    <property type="entry name" value="PFKB_KINASES_2"/>
    <property type="match status" value="1"/>
</dbReference>
<dbReference type="Proteomes" id="UP000177798">
    <property type="component" value="Chromosome 9"/>
</dbReference>
<dbReference type="InterPro" id="IPR002173">
    <property type="entry name" value="Carboh/pur_kinase_PfkB_CS"/>
</dbReference>
<dbReference type="UniPathway" id="UPA00916">
    <property type="reaction ID" value="UER00889"/>
</dbReference>
<comment type="function">
    <text evidence="12">Catalyzes the phosphorylation of ribose at O-5 in a reaction requiring ATP and magnesium. The resulting D-ribose-5-phosphate can then be used either for sythesis of nucleotides, histidine, and tryptophan, or as a component of the pentose phosphate pathway.</text>
</comment>
<dbReference type="PANTHER" id="PTHR10584:SF166">
    <property type="entry name" value="RIBOKINASE"/>
    <property type="match status" value="1"/>
</dbReference>
<keyword evidence="7 12" id="KW-0418">Kinase</keyword>
<organism evidence="14 15">
    <name type="scientific">Sclerotinia sclerotiorum (strain ATCC 18683 / 1980 / Ss-1)</name>
    <name type="common">White mold</name>
    <name type="synonym">Whetzelinia sclerotiorum</name>
    <dbReference type="NCBI Taxonomy" id="665079"/>
    <lineage>
        <taxon>Eukaryota</taxon>
        <taxon>Fungi</taxon>
        <taxon>Dikarya</taxon>
        <taxon>Ascomycota</taxon>
        <taxon>Pezizomycotina</taxon>
        <taxon>Leotiomycetes</taxon>
        <taxon>Helotiales</taxon>
        <taxon>Sclerotiniaceae</taxon>
        <taxon>Sclerotinia</taxon>
    </lineage>
</organism>
<keyword evidence="10 12" id="KW-0630">Potassium</keyword>
<dbReference type="GO" id="GO:0046872">
    <property type="term" value="F:metal ion binding"/>
    <property type="evidence" value="ECO:0007669"/>
    <property type="project" value="UniProtKB-KW"/>
</dbReference>
<evidence type="ECO:0000256" key="4">
    <source>
        <dbReference type="ARBA" id="ARBA00022679"/>
    </source>
</evidence>
<dbReference type="InterPro" id="IPR011877">
    <property type="entry name" value="Ribokinase"/>
</dbReference>
<evidence type="ECO:0000313" key="15">
    <source>
        <dbReference type="Proteomes" id="UP000177798"/>
    </source>
</evidence>
<comment type="pathway">
    <text evidence="12">Carbohydrate metabolism; D-ribose degradation; D-ribose 5-phosphate from beta-D-ribopyranose: step 2/2.</text>
</comment>
<dbReference type="AlphaFoldDB" id="A0A1D9QC99"/>
<evidence type="ECO:0000313" key="14">
    <source>
        <dbReference type="EMBL" id="APA12570.1"/>
    </source>
</evidence>
<evidence type="ECO:0000256" key="1">
    <source>
        <dbReference type="ARBA" id="ARBA00005380"/>
    </source>
</evidence>
<keyword evidence="4 12" id="KW-0808">Transferase</keyword>
<reference evidence="15" key="1">
    <citation type="journal article" date="2017" name="Genome Biol. Evol.">
        <title>The complete genome sequence of the phytopathogenic fungus Sclerotinia sclerotiorum reveals insights into the genome architecture of broad host range pathogens.</title>
        <authorList>
            <person name="Derbyshire M."/>
            <person name="Denton-Giles M."/>
            <person name="Hegedus D."/>
            <person name="Seifbarghy S."/>
            <person name="Rollins J."/>
            <person name="van Kan J."/>
            <person name="Seidl M.F."/>
            <person name="Faino L."/>
            <person name="Mbengue M."/>
            <person name="Navaud O."/>
            <person name="Raffaele S."/>
            <person name="Hammond-Kosack K."/>
            <person name="Heard S."/>
            <person name="Oliver R."/>
        </authorList>
    </citation>
    <scope>NUCLEOTIDE SEQUENCE [LARGE SCALE GENOMIC DNA]</scope>
    <source>
        <strain evidence="15">ATCC 18683 / 1980 / Ss-1</strain>
    </source>
</reference>
<dbReference type="GO" id="GO:0004747">
    <property type="term" value="F:ribokinase activity"/>
    <property type="evidence" value="ECO:0007669"/>
    <property type="project" value="UniProtKB-UniRule"/>
</dbReference>
<evidence type="ECO:0000256" key="6">
    <source>
        <dbReference type="ARBA" id="ARBA00022741"/>
    </source>
</evidence>
<dbReference type="InterPro" id="IPR029056">
    <property type="entry name" value="Ribokinase-like"/>
</dbReference>
<evidence type="ECO:0000256" key="12">
    <source>
        <dbReference type="HAMAP-Rule" id="MF_03215"/>
    </source>
</evidence>
<name>A0A1D9QC99_SCLS1</name>
<evidence type="ECO:0000256" key="7">
    <source>
        <dbReference type="ARBA" id="ARBA00022777"/>
    </source>
</evidence>
<dbReference type="CDD" id="cd01174">
    <property type="entry name" value="ribokinase"/>
    <property type="match status" value="1"/>
</dbReference>
<dbReference type="Gene3D" id="3.40.1190.20">
    <property type="match status" value="1"/>
</dbReference>
<dbReference type="InterPro" id="IPR002139">
    <property type="entry name" value="Ribo/fructo_kinase"/>
</dbReference>
<feature type="binding site" evidence="12">
    <location>
        <begin position="273"/>
        <end position="274"/>
    </location>
    <ligand>
        <name>ATP</name>
        <dbReference type="ChEBI" id="CHEBI:30616"/>
    </ligand>
</feature>
<evidence type="ECO:0000256" key="11">
    <source>
        <dbReference type="ARBA" id="ARBA00023277"/>
    </source>
</evidence>
<evidence type="ECO:0000259" key="13">
    <source>
        <dbReference type="Pfam" id="PF00294"/>
    </source>
</evidence>
<keyword evidence="11 12" id="KW-0119">Carbohydrate metabolism</keyword>
<dbReference type="PRINTS" id="PR00990">
    <property type="entry name" value="RIBOKINASE"/>
</dbReference>
<comment type="similarity">
    <text evidence="1">Belongs to the carbohydrate kinase pfkB family.</text>
</comment>
<dbReference type="PANTHER" id="PTHR10584">
    <property type="entry name" value="SUGAR KINASE"/>
    <property type="match status" value="1"/>
</dbReference>
<keyword evidence="5 12" id="KW-0479">Metal-binding</keyword>